<proteinExistence type="predicted"/>
<evidence type="ECO:0000313" key="1">
    <source>
        <dbReference type="EMBL" id="MPC52477.1"/>
    </source>
</evidence>
<comment type="caution">
    <text evidence="1">The sequence shown here is derived from an EMBL/GenBank/DDBJ whole genome shotgun (WGS) entry which is preliminary data.</text>
</comment>
<organism evidence="1 2">
    <name type="scientific">Portunus trituberculatus</name>
    <name type="common">Swimming crab</name>
    <name type="synonym">Neptunus trituberculatus</name>
    <dbReference type="NCBI Taxonomy" id="210409"/>
    <lineage>
        <taxon>Eukaryota</taxon>
        <taxon>Metazoa</taxon>
        <taxon>Ecdysozoa</taxon>
        <taxon>Arthropoda</taxon>
        <taxon>Crustacea</taxon>
        <taxon>Multicrustacea</taxon>
        <taxon>Malacostraca</taxon>
        <taxon>Eumalacostraca</taxon>
        <taxon>Eucarida</taxon>
        <taxon>Decapoda</taxon>
        <taxon>Pleocyemata</taxon>
        <taxon>Brachyura</taxon>
        <taxon>Eubrachyura</taxon>
        <taxon>Portunoidea</taxon>
        <taxon>Portunidae</taxon>
        <taxon>Portuninae</taxon>
        <taxon>Portunus</taxon>
    </lineage>
</organism>
<name>A0A5B7G4M4_PORTR</name>
<accession>A0A5B7G4M4</accession>
<gene>
    <name evidence="1" type="ORF">E2C01_046347</name>
</gene>
<evidence type="ECO:0000313" key="2">
    <source>
        <dbReference type="Proteomes" id="UP000324222"/>
    </source>
</evidence>
<protein>
    <submittedName>
        <fullName evidence="1">Uncharacterized protein</fullName>
    </submittedName>
</protein>
<dbReference type="Proteomes" id="UP000324222">
    <property type="component" value="Unassembled WGS sequence"/>
</dbReference>
<sequence>MPNAYVSPEITAVSVLCVCWRLVPLRYGRLLVETGTKDFPTAKGREEEAAFVVLLAASNTVFFALTRSAETSVSSATTLTPSVA</sequence>
<keyword evidence="2" id="KW-1185">Reference proteome</keyword>
<dbReference type="EMBL" id="VSRR010010908">
    <property type="protein sequence ID" value="MPC52477.1"/>
    <property type="molecule type" value="Genomic_DNA"/>
</dbReference>
<reference evidence="1 2" key="1">
    <citation type="submission" date="2019-05" db="EMBL/GenBank/DDBJ databases">
        <title>Another draft genome of Portunus trituberculatus and its Hox gene families provides insights of decapod evolution.</title>
        <authorList>
            <person name="Jeong J.-H."/>
            <person name="Song I."/>
            <person name="Kim S."/>
            <person name="Choi T."/>
            <person name="Kim D."/>
            <person name="Ryu S."/>
            <person name="Kim W."/>
        </authorList>
    </citation>
    <scope>NUCLEOTIDE SEQUENCE [LARGE SCALE GENOMIC DNA]</scope>
    <source>
        <tissue evidence="1">Muscle</tissue>
    </source>
</reference>
<dbReference type="AlphaFoldDB" id="A0A5B7G4M4"/>